<protein>
    <submittedName>
        <fullName evidence="1">LacI family transcriptional regulator</fullName>
    </submittedName>
</protein>
<proteinExistence type="predicted"/>
<dbReference type="Proteomes" id="UP000243376">
    <property type="component" value="Unassembled WGS sequence"/>
</dbReference>
<feature type="non-terminal residue" evidence="1">
    <location>
        <position position="1"/>
    </location>
</feature>
<sequence length="33" mass="3714">RRAVEMLQTLPAGETLPPIQHYIPCPLIERASI</sequence>
<dbReference type="AlphaFoldDB" id="A0A2J6XBK6"/>
<organism evidence="1 2">
    <name type="scientific">Chloroflexus aggregans</name>
    <dbReference type="NCBI Taxonomy" id="152260"/>
    <lineage>
        <taxon>Bacteria</taxon>
        <taxon>Bacillati</taxon>
        <taxon>Chloroflexota</taxon>
        <taxon>Chloroflexia</taxon>
        <taxon>Chloroflexales</taxon>
        <taxon>Chloroflexineae</taxon>
        <taxon>Chloroflexaceae</taxon>
        <taxon>Chloroflexus</taxon>
    </lineage>
</organism>
<dbReference type="EMBL" id="PNIQ01000190">
    <property type="protein sequence ID" value="PMP85072.1"/>
    <property type="molecule type" value="Genomic_DNA"/>
</dbReference>
<gene>
    <name evidence="1" type="ORF">C0184_02815</name>
</gene>
<reference evidence="1 2" key="1">
    <citation type="submission" date="2018-01" db="EMBL/GenBank/DDBJ databases">
        <title>Metagenomic assembled genomes from two thermal pools in the Uzon Caldera, Kamchatka, Russia.</title>
        <authorList>
            <person name="Wilkins L."/>
            <person name="Ettinger C."/>
        </authorList>
    </citation>
    <scope>NUCLEOTIDE SEQUENCE [LARGE SCALE GENOMIC DNA]</scope>
    <source>
        <strain evidence="1">ZAV-02</strain>
    </source>
</reference>
<accession>A0A2J6XBK6</accession>
<name>A0A2J6XBK6_9CHLR</name>
<evidence type="ECO:0000313" key="1">
    <source>
        <dbReference type="EMBL" id="PMP85072.1"/>
    </source>
</evidence>
<comment type="caution">
    <text evidence="1">The sequence shown here is derived from an EMBL/GenBank/DDBJ whole genome shotgun (WGS) entry which is preliminary data.</text>
</comment>
<evidence type="ECO:0000313" key="2">
    <source>
        <dbReference type="Proteomes" id="UP000243376"/>
    </source>
</evidence>